<protein>
    <submittedName>
        <fullName evidence="1">Uncharacterized protein</fullName>
    </submittedName>
</protein>
<accession>A0A815JTX6</accession>
<comment type="caution">
    <text evidence="1">The sequence shown here is derived from an EMBL/GenBank/DDBJ whole genome shotgun (WGS) entry which is preliminary data.</text>
</comment>
<sequence length="188" mass="20621">MTTIAATTASDATTKTYSTLRTDEIVYGIWNTSAGQDSIPSIPGCESDPPQAALGGSIRTEYTSHGFCTAGCPYSDKCGLATGFYLTFKSRPFVFKKFQIAMKKYSKARDPMRITIEGSSEHQFNLILGESWTLIYNSIPDLKVVGKRRTFGDVESVVDNVLPFASYRFLVVSKRGKETSASYSDGND</sequence>
<evidence type="ECO:0000313" key="1">
    <source>
        <dbReference type="EMBL" id="CAF1382311.1"/>
    </source>
</evidence>
<proteinExistence type="predicted"/>
<dbReference type="EMBL" id="CAJNOR010003144">
    <property type="protein sequence ID" value="CAF1382311.1"/>
    <property type="molecule type" value="Genomic_DNA"/>
</dbReference>
<dbReference type="Proteomes" id="UP000663828">
    <property type="component" value="Unassembled WGS sequence"/>
</dbReference>
<dbReference type="AlphaFoldDB" id="A0A815JTX6"/>
<gene>
    <name evidence="2" type="ORF">EDS130_LOCUS43974</name>
    <name evidence="1" type="ORF">XAT740_LOCUS33143</name>
</gene>
<keyword evidence="3" id="KW-1185">Reference proteome</keyword>
<evidence type="ECO:0000313" key="2">
    <source>
        <dbReference type="EMBL" id="CAF1522503.1"/>
    </source>
</evidence>
<organism evidence="1 3">
    <name type="scientific">Adineta ricciae</name>
    <name type="common">Rotifer</name>
    <dbReference type="NCBI Taxonomy" id="249248"/>
    <lineage>
        <taxon>Eukaryota</taxon>
        <taxon>Metazoa</taxon>
        <taxon>Spiralia</taxon>
        <taxon>Gnathifera</taxon>
        <taxon>Rotifera</taxon>
        <taxon>Eurotatoria</taxon>
        <taxon>Bdelloidea</taxon>
        <taxon>Adinetida</taxon>
        <taxon>Adinetidae</taxon>
        <taxon>Adineta</taxon>
    </lineage>
</organism>
<dbReference type="Proteomes" id="UP000663852">
    <property type="component" value="Unassembled WGS sequence"/>
</dbReference>
<reference evidence="1" key="1">
    <citation type="submission" date="2021-02" db="EMBL/GenBank/DDBJ databases">
        <authorList>
            <person name="Nowell W R."/>
        </authorList>
    </citation>
    <scope>NUCLEOTIDE SEQUENCE</scope>
</reference>
<name>A0A815JTX6_ADIRI</name>
<dbReference type="EMBL" id="CAJNOJ010000786">
    <property type="protein sequence ID" value="CAF1522503.1"/>
    <property type="molecule type" value="Genomic_DNA"/>
</dbReference>
<evidence type="ECO:0000313" key="3">
    <source>
        <dbReference type="Proteomes" id="UP000663828"/>
    </source>
</evidence>